<protein>
    <recommendedName>
        <fullName evidence="6">Mitochondrial distribution/morphology family 35/apoptosis</fullName>
    </recommendedName>
</protein>
<keyword evidence="2" id="KW-1015">Disulfide bond</keyword>
<feature type="compositionally biased region" description="Basic and acidic residues" evidence="3">
    <location>
        <begin position="90"/>
        <end position="99"/>
    </location>
</feature>
<dbReference type="Proteomes" id="UP000244722">
    <property type="component" value="Unassembled WGS sequence"/>
</dbReference>
<dbReference type="InterPro" id="IPR007918">
    <property type="entry name" value="MDM35_apoptosis"/>
</dbReference>
<dbReference type="EMBL" id="NESQ01000078">
    <property type="protein sequence ID" value="PUU79918.1"/>
    <property type="molecule type" value="Genomic_DNA"/>
</dbReference>
<accession>A0A2T6ZWQ8</accession>
<dbReference type="GO" id="GO:1990050">
    <property type="term" value="F:phosphatidic acid transfer activity"/>
    <property type="evidence" value="ECO:0007669"/>
    <property type="project" value="TreeGrafter"/>
</dbReference>
<dbReference type="GO" id="GO:0005634">
    <property type="term" value="C:nucleus"/>
    <property type="evidence" value="ECO:0007669"/>
    <property type="project" value="TreeGrafter"/>
</dbReference>
<feature type="region of interest" description="Disordered" evidence="3">
    <location>
        <begin position="70"/>
        <end position="105"/>
    </location>
</feature>
<evidence type="ECO:0000313" key="5">
    <source>
        <dbReference type="Proteomes" id="UP000244722"/>
    </source>
</evidence>
<reference evidence="4 5" key="1">
    <citation type="submission" date="2017-04" db="EMBL/GenBank/DDBJ databases">
        <title>Draft genome sequence of Tuber borchii Vittad., a whitish edible truffle.</title>
        <authorList>
            <consortium name="DOE Joint Genome Institute"/>
            <person name="Murat C."/>
            <person name="Kuo A."/>
            <person name="Barry K.W."/>
            <person name="Clum A."/>
            <person name="Dockter R.B."/>
            <person name="Fauchery L."/>
            <person name="Iotti M."/>
            <person name="Kohler A."/>
            <person name="Labutti K."/>
            <person name="Lindquist E.A."/>
            <person name="Lipzen A."/>
            <person name="Ohm R.A."/>
            <person name="Wang M."/>
            <person name="Grigoriev I.V."/>
            <person name="Zambonelli A."/>
            <person name="Martin F.M."/>
        </authorList>
    </citation>
    <scope>NUCLEOTIDE SEQUENCE [LARGE SCALE GENOMIC DNA]</scope>
    <source>
        <strain evidence="4 5">Tbo3840</strain>
    </source>
</reference>
<dbReference type="GO" id="GO:0005758">
    <property type="term" value="C:mitochondrial intermembrane space"/>
    <property type="evidence" value="ECO:0007669"/>
    <property type="project" value="TreeGrafter"/>
</dbReference>
<dbReference type="GO" id="GO:0045332">
    <property type="term" value="P:phospholipid translocation"/>
    <property type="evidence" value="ECO:0007669"/>
    <property type="project" value="TreeGrafter"/>
</dbReference>
<evidence type="ECO:0000313" key="4">
    <source>
        <dbReference type="EMBL" id="PUU79918.1"/>
    </source>
</evidence>
<proteinExistence type="inferred from homology"/>
<name>A0A2T6ZWQ8_TUBBO</name>
<comment type="similarity">
    <text evidence="1">Belongs to the TRIAP1/MDM35 family.</text>
</comment>
<dbReference type="Pfam" id="PF05254">
    <property type="entry name" value="UPF0203"/>
    <property type="match status" value="1"/>
</dbReference>
<dbReference type="PANTHER" id="PTHR46403">
    <property type="entry name" value="TP53-REGULATED INHIBITOR OF APOPTOSIS 1"/>
    <property type="match status" value="1"/>
</dbReference>
<sequence length="105" mass="11990">MSILDNDSFDEYFDSSPSSPHVSAECAAAKSRYDSCFFKSYSERYRVGEVRMDECKNLFNQYKNCLDKALNTGSSPRDRSPPRVAVSPKRITDPDDAWKRMTSSK</sequence>
<organism evidence="4 5">
    <name type="scientific">Tuber borchii</name>
    <name type="common">White truffle</name>
    <dbReference type="NCBI Taxonomy" id="42251"/>
    <lineage>
        <taxon>Eukaryota</taxon>
        <taxon>Fungi</taxon>
        <taxon>Dikarya</taxon>
        <taxon>Ascomycota</taxon>
        <taxon>Pezizomycotina</taxon>
        <taxon>Pezizomycetes</taxon>
        <taxon>Pezizales</taxon>
        <taxon>Tuberaceae</taxon>
        <taxon>Tuber</taxon>
    </lineage>
</organism>
<keyword evidence="5" id="KW-1185">Reference proteome</keyword>
<dbReference type="STRING" id="42251.A0A2T6ZWQ8"/>
<evidence type="ECO:0008006" key="6">
    <source>
        <dbReference type="Google" id="ProtNLM"/>
    </source>
</evidence>
<dbReference type="PANTHER" id="PTHR46403:SF1">
    <property type="entry name" value="TP53-REGULATED INHIBITOR OF APOPTOSIS 1"/>
    <property type="match status" value="1"/>
</dbReference>
<comment type="caution">
    <text evidence="4">The sequence shown here is derived from an EMBL/GenBank/DDBJ whole genome shotgun (WGS) entry which is preliminary data.</text>
</comment>
<evidence type="ECO:0000256" key="1">
    <source>
        <dbReference type="ARBA" id="ARBA00006196"/>
    </source>
</evidence>
<dbReference type="AlphaFoldDB" id="A0A2T6ZWQ8"/>
<evidence type="ECO:0000256" key="2">
    <source>
        <dbReference type="ARBA" id="ARBA00023157"/>
    </source>
</evidence>
<evidence type="ECO:0000256" key="3">
    <source>
        <dbReference type="SAM" id="MobiDB-lite"/>
    </source>
</evidence>
<dbReference type="OrthoDB" id="19091at2759"/>
<dbReference type="GO" id="GO:0005829">
    <property type="term" value="C:cytosol"/>
    <property type="evidence" value="ECO:0007669"/>
    <property type="project" value="TreeGrafter"/>
</dbReference>
<feature type="region of interest" description="Disordered" evidence="3">
    <location>
        <begin position="1"/>
        <end position="20"/>
    </location>
</feature>
<gene>
    <name evidence="4" type="ORF">B9Z19DRAFT_777934</name>
</gene>